<reference evidence="3 4" key="1">
    <citation type="submission" date="2013-10" db="EMBL/GenBank/DDBJ databases">
        <authorList>
            <person name="Manrique M."/>
        </authorList>
    </citation>
    <scope>NUCLEOTIDE SEQUENCE [LARGE SCALE GENOMIC DNA]</scope>
    <source>
        <strain evidence="3 4">IM386</strain>
    </source>
</reference>
<comment type="caution">
    <text evidence="3">The sequence shown here is derived from an EMBL/GenBank/DDBJ whole genome shotgun (WGS) entry which is preliminary data.</text>
</comment>
<evidence type="ECO:0008006" key="5">
    <source>
        <dbReference type="Google" id="ProtNLM"/>
    </source>
</evidence>
<gene>
    <name evidence="3" type="ORF">BANIM336_01515</name>
</gene>
<name>A0AAV2W491_9BIFI</name>
<keyword evidence="2" id="KW-0812">Transmembrane</keyword>
<keyword evidence="2" id="KW-0472">Membrane</keyword>
<keyword evidence="2" id="KW-1133">Transmembrane helix</keyword>
<proteinExistence type="predicted"/>
<organism evidence="3 4">
    <name type="scientific">Bifidobacterium animalis subsp. animalis IM386</name>
    <dbReference type="NCBI Taxonomy" id="1402194"/>
    <lineage>
        <taxon>Bacteria</taxon>
        <taxon>Bacillati</taxon>
        <taxon>Actinomycetota</taxon>
        <taxon>Actinomycetes</taxon>
        <taxon>Bifidobacteriales</taxon>
        <taxon>Bifidobacteriaceae</taxon>
        <taxon>Bifidobacterium</taxon>
    </lineage>
</organism>
<feature type="transmembrane region" description="Helical" evidence="2">
    <location>
        <begin position="35"/>
        <end position="56"/>
    </location>
</feature>
<dbReference type="Proteomes" id="UP000035645">
    <property type="component" value="Unassembled WGS sequence"/>
</dbReference>
<evidence type="ECO:0000313" key="3">
    <source>
        <dbReference type="EMBL" id="CDI68163.1"/>
    </source>
</evidence>
<reference evidence="3 4" key="2">
    <citation type="submission" date="2015-01" db="EMBL/GenBank/DDBJ databases">
        <title>Genome sequence of a Bifidobacterium animalis strain.</title>
        <authorList>
            <person name="Bogovic-Matijasic B."/>
            <person name="Hacin B."/>
            <person name="Citar M."/>
            <person name="Svigelj K."/>
            <person name="Stempelj M."/>
            <person name="Rogelj I."/>
        </authorList>
    </citation>
    <scope>NUCLEOTIDE SEQUENCE [LARGE SCALE GENOMIC DNA]</scope>
    <source>
        <strain evidence="3 4">IM386</strain>
    </source>
</reference>
<dbReference type="AlphaFoldDB" id="A0AAV2W491"/>
<accession>A0AAV2W491</accession>
<protein>
    <recommendedName>
        <fullName evidence="5">Peptide ABC transporter permease</fullName>
    </recommendedName>
</protein>
<dbReference type="RefSeq" id="WP_014698135.1">
    <property type="nucleotide sequence ID" value="NZ_CBUQ010000008.1"/>
</dbReference>
<sequence length="221" mass="23811">MSSPQSPRRDTTRTTGGRKRMTAAERKRLYRRRRIVFFSALAVVLALAVFTVYSLVRGAVSVHGMAGASAAPALSRAEVPAAPQESKVETCTPGDVDVQLVPDATSVGVGGSLNFTERVAYVGKSPEGCRMNTAADSLVLTITSGSDVIWRSDVCEAAYRPRLFFADVTDEQKIAWNTNRTGASCVADDQLPKVDRGTYVAQLSLKDDPKVQSKPQTITVE</sequence>
<feature type="region of interest" description="Disordered" evidence="1">
    <location>
        <begin position="1"/>
        <end position="24"/>
    </location>
</feature>
<evidence type="ECO:0000256" key="2">
    <source>
        <dbReference type="SAM" id="Phobius"/>
    </source>
</evidence>
<dbReference type="EMBL" id="CBUQ010000008">
    <property type="protein sequence ID" value="CDI68163.1"/>
    <property type="molecule type" value="Genomic_DNA"/>
</dbReference>
<evidence type="ECO:0000313" key="4">
    <source>
        <dbReference type="Proteomes" id="UP000035645"/>
    </source>
</evidence>
<evidence type="ECO:0000256" key="1">
    <source>
        <dbReference type="SAM" id="MobiDB-lite"/>
    </source>
</evidence>